<dbReference type="PANTHER" id="PTHR33445:SF1">
    <property type="entry name" value="ATP SYNTHASE SUBUNIT B"/>
    <property type="match status" value="1"/>
</dbReference>
<comment type="function">
    <text evidence="14">Component of the F(0) channel, it forms part of the peripheral stalk, linking F(1) to F(0).</text>
</comment>
<reference evidence="18 19" key="1">
    <citation type="submission" date="2021-11" db="EMBL/GenBank/DDBJ databases">
        <title>Draft genome sequence of Actinomycetospora sp. SF1 isolated from the rhizosphere soil.</title>
        <authorList>
            <person name="Duangmal K."/>
            <person name="Chantavorakit T."/>
        </authorList>
    </citation>
    <scope>NUCLEOTIDE SEQUENCE [LARGE SCALE GENOMIC DNA]</scope>
    <source>
        <strain evidence="18 19">TBRC 5722</strain>
    </source>
</reference>
<dbReference type="InterPro" id="IPR028987">
    <property type="entry name" value="ATP_synth_B-like_membr_sf"/>
</dbReference>
<sequence length="162" mass="18589">MVSTILAEVFAFLIILFVLYKYVLPPLKAMTDKRAQEIEQQVEDSRKARERLEQAEAAYREAVENAQNDAARIRDDARADAQRIADEMRQKAEEEVERLRRRGEESLENARSQVVRELKTELGGHSTELAGRLVRQELQSDQAKKASVDSFLDELNRSASRN</sequence>
<dbReference type="PANTHER" id="PTHR33445">
    <property type="entry name" value="ATP SYNTHASE SUBUNIT B', CHLOROPLASTIC"/>
    <property type="match status" value="1"/>
</dbReference>
<feature type="transmembrane region" description="Helical" evidence="14">
    <location>
        <begin position="6"/>
        <end position="24"/>
    </location>
</feature>
<feature type="region of interest" description="Disordered" evidence="17">
    <location>
        <begin position="140"/>
        <end position="162"/>
    </location>
</feature>
<comment type="subunit">
    <text evidence="13 14">F-type ATPases have 2 components, F(1) - the catalytic core - and F(0) - the membrane proton channel. F(1) has five subunits: alpha(3), beta(3), gamma(1), delta(1), epsilon(1). F(0) has three main subunits: a(1), b(2) and c(10-14). The alpha and beta chains form an alternating ring which encloses part of the gamma chain. F(1) is attached to F(0) by a central stalk formed by the gamma and epsilon chains, while a peripheral stalk is formed by the delta and b chains.</text>
</comment>
<evidence type="ECO:0000256" key="8">
    <source>
        <dbReference type="ARBA" id="ARBA00022989"/>
    </source>
</evidence>
<evidence type="ECO:0000256" key="4">
    <source>
        <dbReference type="ARBA" id="ARBA00022475"/>
    </source>
</evidence>
<evidence type="ECO:0000256" key="14">
    <source>
        <dbReference type="HAMAP-Rule" id="MF_01398"/>
    </source>
</evidence>
<dbReference type="NCBIfam" id="TIGR01144">
    <property type="entry name" value="ATP_synt_b"/>
    <property type="match status" value="1"/>
</dbReference>
<evidence type="ECO:0000256" key="11">
    <source>
        <dbReference type="ARBA" id="ARBA00023310"/>
    </source>
</evidence>
<evidence type="ECO:0000256" key="12">
    <source>
        <dbReference type="ARBA" id="ARBA00025198"/>
    </source>
</evidence>
<dbReference type="SUPFAM" id="SSF81573">
    <property type="entry name" value="F1F0 ATP synthase subunit B, membrane domain"/>
    <property type="match status" value="1"/>
</dbReference>
<dbReference type="Proteomes" id="UP001199469">
    <property type="component" value="Unassembled WGS sequence"/>
</dbReference>
<dbReference type="EMBL" id="JAJNDB010000007">
    <property type="protein sequence ID" value="MCD2196957.1"/>
    <property type="molecule type" value="Genomic_DNA"/>
</dbReference>
<keyword evidence="11 14" id="KW-0066">ATP synthesis</keyword>
<evidence type="ECO:0000313" key="19">
    <source>
        <dbReference type="Proteomes" id="UP001199469"/>
    </source>
</evidence>
<keyword evidence="10 14" id="KW-0472">Membrane</keyword>
<accession>A0ABS8PGA4</accession>
<evidence type="ECO:0000256" key="2">
    <source>
        <dbReference type="ARBA" id="ARBA00005513"/>
    </source>
</evidence>
<feature type="coiled-coil region" evidence="16">
    <location>
        <begin position="35"/>
        <end position="113"/>
    </location>
</feature>
<evidence type="ECO:0000256" key="5">
    <source>
        <dbReference type="ARBA" id="ARBA00022547"/>
    </source>
</evidence>
<keyword evidence="7 14" id="KW-0375">Hydrogen ion transport</keyword>
<keyword evidence="16" id="KW-0175">Coiled coil</keyword>
<keyword evidence="3 14" id="KW-0813">Transport</keyword>
<gene>
    <name evidence="14 18" type="primary">atpF</name>
    <name evidence="18" type="ORF">LQ327_26660</name>
</gene>
<keyword evidence="19" id="KW-1185">Reference proteome</keyword>
<comment type="subcellular location">
    <subcellularLocation>
        <location evidence="1 14">Cell membrane</location>
        <topology evidence="1 14">Single-pass membrane protein</topology>
    </subcellularLocation>
</comment>
<keyword evidence="6 14" id="KW-0812">Transmembrane</keyword>
<dbReference type="InterPro" id="IPR005864">
    <property type="entry name" value="ATP_synth_F0_bsu_bac"/>
</dbReference>
<evidence type="ECO:0000256" key="10">
    <source>
        <dbReference type="ARBA" id="ARBA00023136"/>
    </source>
</evidence>
<proteinExistence type="inferred from homology"/>
<dbReference type="InterPro" id="IPR002146">
    <property type="entry name" value="ATP_synth_b/b'su_bac/chlpt"/>
</dbReference>
<evidence type="ECO:0000256" key="3">
    <source>
        <dbReference type="ARBA" id="ARBA00022448"/>
    </source>
</evidence>
<keyword evidence="5 14" id="KW-0138">CF(0)</keyword>
<dbReference type="CDD" id="cd06503">
    <property type="entry name" value="ATP-synt_Fo_b"/>
    <property type="match status" value="1"/>
</dbReference>
<evidence type="ECO:0000256" key="13">
    <source>
        <dbReference type="ARBA" id="ARBA00025830"/>
    </source>
</evidence>
<evidence type="ECO:0000256" key="16">
    <source>
        <dbReference type="SAM" id="Coils"/>
    </source>
</evidence>
<comment type="caution">
    <text evidence="18">The sequence shown here is derived from an EMBL/GenBank/DDBJ whole genome shotgun (WGS) entry which is preliminary data.</text>
</comment>
<comment type="similarity">
    <text evidence="2 14 15">Belongs to the ATPase B chain family.</text>
</comment>
<evidence type="ECO:0000256" key="9">
    <source>
        <dbReference type="ARBA" id="ARBA00023065"/>
    </source>
</evidence>
<dbReference type="HAMAP" id="MF_01398">
    <property type="entry name" value="ATP_synth_b_bprime"/>
    <property type="match status" value="1"/>
</dbReference>
<keyword evidence="9 14" id="KW-0406">Ion transport</keyword>
<dbReference type="RefSeq" id="WP_230738851.1">
    <property type="nucleotide sequence ID" value="NZ_JAJNDB010000007.1"/>
</dbReference>
<evidence type="ECO:0000256" key="7">
    <source>
        <dbReference type="ARBA" id="ARBA00022781"/>
    </source>
</evidence>
<comment type="function">
    <text evidence="12 14">F(1)F(0) ATP synthase produces ATP from ADP in the presence of a proton or sodium gradient. F-type ATPases consist of two structural domains, F(1) containing the extramembraneous catalytic core and F(0) containing the membrane proton channel, linked together by a central stalk and a peripheral stalk. During catalysis, ATP synthesis in the catalytic domain of F(1) is coupled via a rotary mechanism of the central stalk subunits to proton translocation.</text>
</comment>
<evidence type="ECO:0000256" key="1">
    <source>
        <dbReference type="ARBA" id="ARBA00004162"/>
    </source>
</evidence>
<evidence type="ECO:0000313" key="18">
    <source>
        <dbReference type="EMBL" id="MCD2196957.1"/>
    </source>
</evidence>
<protein>
    <recommendedName>
        <fullName evidence="14">ATP synthase subunit b</fullName>
    </recommendedName>
    <alternativeName>
        <fullName evidence="14">ATP synthase F(0) sector subunit b</fullName>
    </alternativeName>
    <alternativeName>
        <fullName evidence="14">ATPase subunit I</fullName>
    </alternativeName>
    <alternativeName>
        <fullName evidence="14">F-type ATPase subunit b</fullName>
        <shortName evidence="14">F-ATPase subunit b</shortName>
    </alternativeName>
</protein>
<evidence type="ECO:0000256" key="15">
    <source>
        <dbReference type="RuleBase" id="RU003848"/>
    </source>
</evidence>
<keyword evidence="4 14" id="KW-1003">Cell membrane</keyword>
<dbReference type="Pfam" id="PF00430">
    <property type="entry name" value="ATP-synt_B"/>
    <property type="match status" value="1"/>
</dbReference>
<evidence type="ECO:0000256" key="6">
    <source>
        <dbReference type="ARBA" id="ARBA00022692"/>
    </source>
</evidence>
<evidence type="ECO:0000256" key="17">
    <source>
        <dbReference type="SAM" id="MobiDB-lite"/>
    </source>
</evidence>
<name>A0ABS8PGA4_9PSEU</name>
<organism evidence="18 19">
    <name type="scientific">Actinomycetospora endophytica</name>
    <dbReference type="NCBI Taxonomy" id="2291215"/>
    <lineage>
        <taxon>Bacteria</taxon>
        <taxon>Bacillati</taxon>
        <taxon>Actinomycetota</taxon>
        <taxon>Actinomycetes</taxon>
        <taxon>Pseudonocardiales</taxon>
        <taxon>Pseudonocardiaceae</taxon>
        <taxon>Actinomycetospora</taxon>
    </lineage>
</organism>
<keyword evidence="8 14" id="KW-1133">Transmembrane helix</keyword>
<dbReference type="InterPro" id="IPR050059">
    <property type="entry name" value="ATP_synthase_B_chain"/>
</dbReference>